<feature type="domain" description="Peptidase C1A papain C-terminal" evidence="3">
    <location>
        <begin position="231"/>
        <end position="453"/>
    </location>
</feature>
<dbReference type="RefSeq" id="XP_068354537.1">
    <property type="nucleotide sequence ID" value="XM_068508162.1"/>
</dbReference>
<dbReference type="InterPro" id="IPR013128">
    <property type="entry name" value="Peptidase_C1A"/>
</dbReference>
<keyword evidence="2" id="KW-0732">Signal</keyword>
<name>A0A1J4JQK9_9EUKA</name>
<sequence>MFTFLLSFALSDPTLPVYPSTYRIKGRWVQPYQKITQPIEIHTENTTTRKRQSISYYNGVQRQVQFFNYRTYTTQPSTSGETSCRYSDFKPTANVTDDMVHFLPDDPNLWKFDGQFVLLGRNTNRWLQSSVQGVDAWYYHFYSDVETDAPVRFHMHGRSIFNSHPTDYILEFDEFGATVDDAAFTVPGSGCVPADSVGPVRKIPGYKKSKMFKNGLDFCEVMPDIKLDQPLPEQFSWRDHPGILQMPRDQAACGSCWAESVANAISGQFSIARGPTQVSIQQIMDCTWGENSHACLGGDPEESLKILVNNRTIFVSEEEYPYLGTAGFCQDTTAAKSDKPIGRITKCLRVQKHNTEQLKAALYKYGPLSVTIIADLFDFVKYDGKTVFNTDQCPSDDEARLDHCVLLTGWKQINGEWGWEIQNSWSDTWGDNGYGYLSFENDCGVTLYPFLPIVEFDTN</sequence>
<dbReference type="GeneID" id="94842866"/>
<reference evidence="4" key="1">
    <citation type="submission" date="2016-10" db="EMBL/GenBank/DDBJ databases">
        <authorList>
            <person name="Benchimol M."/>
            <person name="Almeida L.G."/>
            <person name="Vasconcelos A.T."/>
            <person name="Perreira-Neves A."/>
            <person name="Rosa I.A."/>
            <person name="Tasca T."/>
            <person name="Bogo M.R."/>
            <person name="de Souza W."/>
        </authorList>
    </citation>
    <scope>NUCLEOTIDE SEQUENCE [LARGE SCALE GENOMIC DNA]</scope>
    <source>
        <strain evidence="4">K</strain>
    </source>
</reference>
<organism evidence="4 5">
    <name type="scientific">Tritrichomonas foetus</name>
    <dbReference type="NCBI Taxonomy" id="1144522"/>
    <lineage>
        <taxon>Eukaryota</taxon>
        <taxon>Metamonada</taxon>
        <taxon>Parabasalia</taxon>
        <taxon>Tritrichomonadida</taxon>
        <taxon>Tritrichomonadidae</taxon>
        <taxon>Tritrichomonas</taxon>
    </lineage>
</organism>
<dbReference type="Proteomes" id="UP000179807">
    <property type="component" value="Unassembled WGS sequence"/>
</dbReference>
<dbReference type="Gene3D" id="3.90.70.10">
    <property type="entry name" value="Cysteine proteinases"/>
    <property type="match status" value="1"/>
</dbReference>
<feature type="signal peptide" evidence="2">
    <location>
        <begin position="1"/>
        <end position="16"/>
    </location>
</feature>
<evidence type="ECO:0000259" key="3">
    <source>
        <dbReference type="SMART" id="SM00645"/>
    </source>
</evidence>
<evidence type="ECO:0000313" key="5">
    <source>
        <dbReference type="Proteomes" id="UP000179807"/>
    </source>
</evidence>
<dbReference type="InterPro" id="IPR039417">
    <property type="entry name" value="Peptidase_C1A_papain-like"/>
</dbReference>
<dbReference type="GO" id="GO:0008234">
    <property type="term" value="F:cysteine-type peptidase activity"/>
    <property type="evidence" value="ECO:0007669"/>
    <property type="project" value="InterPro"/>
</dbReference>
<evidence type="ECO:0000256" key="2">
    <source>
        <dbReference type="SAM" id="SignalP"/>
    </source>
</evidence>
<dbReference type="VEuPathDB" id="TrichDB:TRFO_31840"/>
<accession>A0A1J4JQK9</accession>
<dbReference type="SUPFAM" id="SSF54001">
    <property type="entry name" value="Cysteine proteinases"/>
    <property type="match status" value="1"/>
</dbReference>
<dbReference type="PANTHER" id="PTHR12411">
    <property type="entry name" value="CYSTEINE PROTEASE FAMILY C1-RELATED"/>
    <property type="match status" value="1"/>
</dbReference>
<comment type="similarity">
    <text evidence="1">Belongs to the peptidase C1 family.</text>
</comment>
<dbReference type="AlphaFoldDB" id="A0A1J4JQK9"/>
<dbReference type="InterPro" id="IPR038765">
    <property type="entry name" value="Papain-like_cys_pep_sf"/>
</dbReference>
<dbReference type="SMART" id="SM00645">
    <property type="entry name" value="Pept_C1"/>
    <property type="match status" value="1"/>
</dbReference>
<evidence type="ECO:0000313" key="4">
    <source>
        <dbReference type="EMBL" id="OHT01401.1"/>
    </source>
</evidence>
<dbReference type="EMBL" id="MLAK01000914">
    <property type="protein sequence ID" value="OHT01401.1"/>
    <property type="molecule type" value="Genomic_DNA"/>
</dbReference>
<protein>
    <submittedName>
        <fullName evidence="4">Clan CA, family C1, cathepsin L-like cysteine peptidase</fullName>
    </submittedName>
</protein>
<dbReference type="OrthoDB" id="65740at2759"/>
<proteinExistence type="inferred from homology"/>
<dbReference type="InterPro" id="IPR000169">
    <property type="entry name" value="Pept_cys_AS"/>
</dbReference>
<dbReference type="InterPro" id="IPR000668">
    <property type="entry name" value="Peptidase_C1A_C"/>
</dbReference>
<dbReference type="GO" id="GO:0006508">
    <property type="term" value="P:proteolysis"/>
    <property type="evidence" value="ECO:0007669"/>
    <property type="project" value="InterPro"/>
</dbReference>
<evidence type="ECO:0000256" key="1">
    <source>
        <dbReference type="ARBA" id="ARBA00008455"/>
    </source>
</evidence>
<gene>
    <name evidence="4" type="ORF">TRFO_31840</name>
</gene>
<keyword evidence="5" id="KW-1185">Reference proteome</keyword>
<dbReference type="Pfam" id="PF00112">
    <property type="entry name" value="Peptidase_C1"/>
    <property type="match status" value="1"/>
</dbReference>
<dbReference type="CDD" id="cd02248">
    <property type="entry name" value="Peptidase_C1A"/>
    <property type="match status" value="1"/>
</dbReference>
<comment type="caution">
    <text evidence="4">The sequence shown here is derived from an EMBL/GenBank/DDBJ whole genome shotgun (WGS) entry which is preliminary data.</text>
</comment>
<feature type="chain" id="PRO_5018557811" evidence="2">
    <location>
        <begin position="17"/>
        <end position="459"/>
    </location>
</feature>
<dbReference type="PROSITE" id="PS00139">
    <property type="entry name" value="THIOL_PROTEASE_CYS"/>
    <property type="match status" value="1"/>
</dbReference>